<feature type="active site" description="Charge relay system" evidence="8">
    <location>
        <position position="347"/>
    </location>
</feature>
<evidence type="ECO:0000256" key="1">
    <source>
        <dbReference type="ARBA" id="ARBA00010701"/>
    </source>
</evidence>
<feature type="signal peptide" evidence="9">
    <location>
        <begin position="1"/>
        <end position="21"/>
    </location>
</feature>
<evidence type="ECO:0000256" key="2">
    <source>
        <dbReference type="ARBA" id="ARBA00022729"/>
    </source>
</evidence>
<evidence type="ECO:0000256" key="9">
    <source>
        <dbReference type="SAM" id="SignalP"/>
    </source>
</evidence>
<gene>
    <name evidence="11" type="primary">LIPF</name>
    <name evidence="11" type="ORF">TNCT_3561</name>
</gene>
<proteinExistence type="inferred from homology"/>
<dbReference type="InterPro" id="IPR006693">
    <property type="entry name" value="AB_hydrolase_lipase"/>
</dbReference>
<keyword evidence="12" id="KW-1185">Reference proteome</keyword>
<name>A0A8X6GLJ2_TRICU</name>
<dbReference type="InterPro" id="IPR029058">
    <property type="entry name" value="AB_hydrolase_fold"/>
</dbReference>
<evidence type="ECO:0000259" key="10">
    <source>
        <dbReference type="Pfam" id="PF04083"/>
    </source>
</evidence>
<protein>
    <recommendedName>
        <fullName evidence="7">Lipase</fullName>
    </recommendedName>
</protein>
<sequence length="403" mass="45561">MNLISFLIWIGILLKGHDTNSDLDFLDVVLWDKDPDFLRNVTELISSKGYPVENHFVETEDGYILSVQRIPSGRKKWNGLKQVVFLQHGLLASATDWVLNFPEQSLAFILADAGYDVWLGNIRGNTYSRRHVKYSPNSEEFWQFSFDEMAKYDLPAMIDLALNVTGQKQLYYIGHSQGTTAAFALLSESPEYNKKIKLYIALAPVATVGYITSGIRHLAPYVADVNFLFHILGVSEFLPSTPVMKFLSETLCDTEAKFICEHIIFLLVGTDYSQLNATRLGVYVSHTPAGASTQSIIHYAQMVNAKVFQKYDFGKKGNLLHYKQPTPPQYYVENITTNVALFSSKNDKLADDKDVTLLEGKLKSCVSSTCVKLPQFNHLDFVWGIDANTLVYEEVQILMKKYS</sequence>
<evidence type="ECO:0000256" key="8">
    <source>
        <dbReference type="PIRSR" id="PIRSR000862-1"/>
    </source>
</evidence>
<feature type="active site" description="Charge relay system" evidence="8">
    <location>
        <position position="378"/>
    </location>
</feature>
<keyword evidence="5" id="KW-0443">Lipid metabolism</keyword>
<keyword evidence="6" id="KW-0325">Glycoprotein</keyword>
<dbReference type="Proteomes" id="UP000887116">
    <property type="component" value="Unassembled WGS sequence"/>
</dbReference>
<evidence type="ECO:0000313" key="11">
    <source>
        <dbReference type="EMBL" id="GFR06628.1"/>
    </source>
</evidence>
<evidence type="ECO:0000256" key="4">
    <source>
        <dbReference type="ARBA" id="ARBA00022963"/>
    </source>
</evidence>
<dbReference type="GO" id="GO:0016788">
    <property type="term" value="F:hydrolase activity, acting on ester bonds"/>
    <property type="evidence" value="ECO:0007669"/>
    <property type="project" value="InterPro"/>
</dbReference>
<feature type="domain" description="Partial AB-hydrolase lipase" evidence="10">
    <location>
        <begin position="41"/>
        <end position="100"/>
    </location>
</feature>
<evidence type="ECO:0000256" key="3">
    <source>
        <dbReference type="ARBA" id="ARBA00022801"/>
    </source>
</evidence>
<dbReference type="PANTHER" id="PTHR11005">
    <property type="entry name" value="LYSOSOMAL ACID LIPASE-RELATED"/>
    <property type="match status" value="1"/>
</dbReference>
<dbReference type="OrthoDB" id="7958685at2759"/>
<dbReference type="FunFam" id="3.40.50.1820:FF:000021">
    <property type="entry name" value="Lipase"/>
    <property type="match status" value="1"/>
</dbReference>
<reference evidence="11" key="1">
    <citation type="submission" date="2020-07" db="EMBL/GenBank/DDBJ databases">
        <title>Multicomponent nature underlies the extraordinary mechanical properties of spider dragline silk.</title>
        <authorList>
            <person name="Kono N."/>
            <person name="Nakamura H."/>
            <person name="Mori M."/>
            <person name="Yoshida Y."/>
            <person name="Ohtoshi R."/>
            <person name="Malay A.D."/>
            <person name="Moran D.A.P."/>
            <person name="Tomita M."/>
            <person name="Numata K."/>
            <person name="Arakawa K."/>
        </authorList>
    </citation>
    <scope>NUCLEOTIDE SEQUENCE</scope>
</reference>
<dbReference type="SUPFAM" id="SSF53474">
    <property type="entry name" value="alpha/beta-Hydrolases"/>
    <property type="match status" value="1"/>
</dbReference>
<dbReference type="EMBL" id="BMAO01026036">
    <property type="protein sequence ID" value="GFR06628.1"/>
    <property type="molecule type" value="Genomic_DNA"/>
</dbReference>
<evidence type="ECO:0000256" key="7">
    <source>
        <dbReference type="PIRNR" id="PIRNR000862"/>
    </source>
</evidence>
<evidence type="ECO:0000313" key="12">
    <source>
        <dbReference type="Proteomes" id="UP000887116"/>
    </source>
</evidence>
<evidence type="ECO:0000256" key="6">
    <source>
        <dbReference type="ARBA" id="ARBA00023180"/>
    </source>
</evidence>
<dbReference type="GO" id="GO:0016042">
    <property type="term" value="P:lipid catabolic process"/>
    <property type="evidence" value="ECO:0007669"/>
    <property type="project" value="UniProtKB-KW"/>
</dbReference>
<feature type="chain" id="PRO_5036503277" description="Lipase" evidence="9">
    <location>
        <begin position="22"/>
        <end position="403"/>
    </location>
</feature>
<organism evidence="11 12">
    <name type="scientific">Trichonephila clavata</name>
    <name type="common">Joro spider</name>
    <name type="synonym">Nephila clavata</name>
    <dbReference type="NCBI Taxonomy" id="2740835"/>
    <lineage>
        <taxon>Eukaryota</taxon>
        <taxon>Metazoa</taxon>
        <taxon>Ecdysozoa</taxon>
        <taxon>Arthropoda</taxon>
        <taxon>Chelicerata</taxon>
        <taxon>Arachnida</taxon>
        <taxon>Araneae</taxon>
        <taxon>Araneomorphae</taxon>
        <taxon>Entelegynae</taxon>
        <taxon>Araneoidea</taxon>
        <taxon>Nephilidae</taxon>
        <taxon>Trichonephila</taxon>
    </lineage>
</organism>
<dbReference type="Pfam" id="PF04083">
    <property type="entry name" value="Abhydro_lipase"/>
    <property type="match status" value="1"/>
</dbReference>
<accession>A0A8X6GLJ2</accession>
<comment type="similarity">
    <text evidence="1 7">Belongs to the AB hydrolase superfamily. Lipase family.</text>
</comment>
<dbReference type="AlphaFoldDB" id="A0A8X6GLJ2"/>
<comment type="caution">
    <text evidence="11">The sequence shown here is derived from an EMBL/GenBank/DDBJ whole genome shotgun (WGS) entry which is preliminary data.</text>
</comment>
<keyword evidence="4 7" id="KW-0442">Lipid degradation</keyword>
<keyword evidence="2 9" id="KW-0732">Signal</keyword>
<feature type="active site" description="Nucleophile" evidence="8">
    <location>
        <position position="176"/>
    </location>
</feature>
<dbReference type="Gene3D" id="3.40.50.1820">
    <property type="entry name" value="alpha/beta hydrolase"/>
    <property type="match status" value="1"/>
</dbReference>
<dbReference type="InterPro" id="IPR025483">
    <property type="entry name" value="Lipase_euk"/>
</dbReference>
<dbReference type="PIRSF" id="PIRSF000862">
    <property type="entry name" value="Steryl_ester_lip"/>
    <property type="match status" value="1"/>
</dbReference>
<keyword evidence="3 7" id="KW-0378">Hydrolase</keyword>
<evidence type="ECO:0000256" key="5">
    <source>
        <dbReference type="ARBA" id="ARBA00023098"/>
    </source>
</evidence>